<evidence type="ECO:0000313" key="2">
    <source>
        <dbReference type="EMBL" id="CEK52058.1"/>
    </source>
</evidence>
<sequence>MKNRSEMSNRQQIVPIDYRIFNVGRCISIEIILTNQKCYLLIIIFYSLWFLGILKSALYQGILKSAL</sequence>
<feature type="non-terminal residue" evidence="2">
    <location>
        <position position="67"/>
    </location>
</feature>
<organism evidence="2">
    <name type="scientific">Arion vulgaris</name>
    <dbReference type="NCBI Taxonomy" id="1028688"/>
    <lineage>
        <taxon>Eukaryota</taxon>
        <taxon>Metazoa</taxon>
        <taxon>Spiralia</taxon>
        <taxon>Lophotrochozoa</taxon>
        <taxon>Mollusca</taxon>
        <taxon>Gastropoda</taxon>
        <taxon>Heterobranchia</taxon>
        <taxon>Euthyneura</taxon>
        <taxon>Panpulmonata</taxon>
        <taxon>Eupulmonata</taxon>
        <taxon>Stylommatophora</taxon>
        <taxon>Helicina</taxon>
        <taxon>Arionoidea</taxon>
        <taxon>Arionidae</taxon>
        <taxon>Arion</taxon>
    </lineage>
</organism>
<name>A0A0B6Y7I4_9EUPU</name>
<accession>A0A0B6Y7I4</accession>
<keyword evidence="1" id="KW-1133">Transmembrane helix</keyword>
<gene>
    <name evidence="2" type="primary">ORF15343</name>
</gene>
<protein>
    <submittedName>
        <fullName evidence="2">Uncharacterized protein</fullName>
    </submittedName>
</protein>
<evidence type="ECO:0000256" key="1">
    <source>
        <dbReference type="SAM" id="Phobius"/>
    </source>
</evidence>
<feature type="transmembrane region" description="Helical" evidence="1">
    <location>
        <begin position="38"/>
        <end position="58"/>
    </location>
</feature>
<proteinExistence type="predicted"/>
<dbReference type="EMBL" id="HACG01005193">
    <property type="protein sequence ID" value="CEK52058.1"/>
    <property type="molecule type" value="Transcribed_RNA"/>
</dbReference>
<keyword evidence="1" id="KW-0472">Membrane</keyword>
<dbReference type="AlphaFoldDB" id="A0A0B6Y7I4"/>
<reference evidence="2" key="1">
    <citation type="submission" date="2014-12" db="EMBL/GenBank/DDBJ databases">
        <title>Insight into the proteome of Arion vulgaris.</title>
        <authorList>
            <person name="Aradska J."/>
            <person name="Bulat T."/>
            <person name="Smidak R."/>
            <person name="Sarate P."/>
            <person name="Gangsoo J."/>
            <person name="Sialana F."/>
            <person name="Bilban M."/>
            <person name="Lubec G."/>
        </authorList>
    </citation>
    <scope>NUCLEOTIDE SEQUENCE</scope>
    <source>
        <tissue evidence="2">Skin</tissue>
    </source>
</reference>
<keyword evidence="1" id="KW-0812">Transmembrane</keyword>